<reference evidence="1" key="1">
    <citation type="submission" date="2023-08" db="EMBL/GenBank/DDBJ databases">
        <title>A de novo genome assembly of Solanum verrucosum Schlechtendal, a Mexican diploid species geographically isolated from the other diploid A-genome species in potato relatives.</title>
        <authorList>
            <person name="Hosaka K."/>
        </authorList>
    </citation>
    <scope>NUCLEOTIDE SEQUENCE</scope>
    <source>
        <tissue evidence="1">Young leaves</tissue>
    </source>
</reference>
<evidence type="ECO:0000313" key="2">
    <source>
        <dbReference type="Proteomes" id="UP001234989"/>
    </source>
</evidence>
<sequence>MAPNPPSPKEFPRPCLCIDRFHLKDMDWAEGLGVWPLTIQHTLSQNLLEAPTNILTMIFSQCFYKIT</sequence>
<evidence type="ECO:0000313" key="1">
    <source>
        <dbReference type="EMBL" id="WMV50464.1"/>
    </source>
</evidence>
<proteinExistence type="predicted"/>
<dbReference type="AlphaFoldDB" id="A0AAF0ZVI4"/>
<name>A0AAF0ZVI4_SOLVR</name>
<dbReference type="Proteomes" id="UP001234989">
    <property type="component" value="Chromosome 10"/>
</dbReference>
<accession>A0AAF0ZVI4</accession>
<keyword evidence="2" id="KW-1185">Reference proteome</keyword>
<organism evidence="1 2">
    <name type="scientific">Solanum verrucosum</name>
    <dbReference type="NCBI Taxonomy" id="315347"/>
    <lineage>
        <taxon>Eukaryota</taxon>
        <taxon>Viridiplantae</taxon>
        <taxon>Streptophyta</taxon>
        <taxon>Embryophyta</taxon>
        <taxon>Tracheophyta</taxon>
        <taxon>Spermatophyta</taxon>
        <taxon>Magnoliopsida</taxon>
        <taxon>eudicotyledons</taxon>
        <taxon>Gunneridae</taxon>
        <taxon>Pentapetalae</taxon>
        <taxon>asterids</taxon>
        <taxon>lamiids</taxon>
        <taxon>Solanales</taxon>
        <taxon>Solanaceae</taxon>
        <taxon>Solanoideae</taxon>
        <taxon>Solaneae</taxon>
        <taxon>Solanum</taxon>
    </lineage>
</organism>
<gene>
    <name evidence="1" type="ORF">MTR67_043849</name>
</gene>
<dbReference type="EMBL" id="CP133621">
    <property type="protein sequence ID" value="WMV50464.1"/>
    <property type="molecule type" value="Genomic_DNA"/>
</dbReference>
<protein>
    <submittedName>
        <fullName evidence="1">Uncharacterized protein</fullName>
    </submittedName>
</protein>